<name>A0A6S7C6C1_9BURK</name>
<reference evidence="1 2" key="1">
    <citation type="submission" date="2020-04" db="EMBL/GenBank/DDBJ databases">
        <authorList>
            <person name="De Canck E."/>
        </authorList>
    </citation>
    <scope>NUCLEOTIDE SEQUENCE [LARGE SCALE GENOMIC DNA]</scope>
    <source>
        <strain evidence="1 2">LMG 26858</strain>
    </source>
</reference>
<dbReference type="AlphaFoldDB" id="A0A6S7C6C1"/>
<evidence type="ECO:0000313" key="2">
    <source>
        <dbReference type="Proteomes" id="UP000494117"/>
    </source>
</evidence>
<sequence length="98" mass="10999">MEELKPILPFLQWLVTGAAGVYAYMARRDSANAEEVVKLKGRVTTLEEQMRHLPDQGLVNELAGEMKAVKASLDGMRESISPLVRAVDRINDYLLNQK</sequence>
<accession>A0A6S7C6C1</accession>
<evidence type="ECO:0008006" key="3">
    <source>
        <dbReference type="Google" id="ProtNLM"/>
    </source>
</evidence>
<dbReference type="EMBL" id="CADILG010000004">
    <property type="protein sequence ID" value="CAB3834691.1"/>
    <property type="molecule type" value="Genomic_DNA"/>
</dbReference>
<dbReference type="InterPro" id="IPR020269">
    <property type="entry name" value="Phage_Mu_Releasin"/>
</dbReference>
<dbReference type="Pfam" id="PF10805">
    <property type="entry name" value="DUF2730"/>
    <property type="match status" value="1"/>
</dbReference>
<protein>
    <recommendedName>
        <fullName evidence="3">DUF2730 domain-containing protein</fullName>
    </recommendedName>
</protein>
<keyword evidence="2" id="KW-1185">Reference proteome</keyword>
<organism evidence="1 2">
    <name type="scientific">Achromobacter anxifer</name>
    <dbReference type="NCBI Taxonomy" id="1287737"/>
    <lineage>
        <taxon>Bacteria</taxon>
        <taxon>Pseudomonadati</taxon>
        <taxon>Pseudomonadota</taxon>
        <taxon>Betaproteobacteria</taxon>
        <taxon>Burkholderiales</taxon>
        <taxon>Alcaligenaceae</taxon>
        <taxon>Achromobacter</taxon>
    </lineage>
</organism>
<proteinExistence type="predicted"/>
<gene>
    <name evidence="1" type="ORF">LMG26858_00875</name>
</gene>
<dbReference type="RefSeq" id="WP_175205766.1">
    <property type="nucleotide sequence ID" value="NZ_CADILG010000004.1"/>
</dbReference>
<dbReference type="Proteomes" id="UP000494117">
    <property type="component" value="Unassembled WGS sequence"/>
</dbReference>
<evidence type="ECO:0000313" key="1">
    <source>
        <dbReference type="EMBL" id="CAB3834691.1"/>
    </source>
</evidence>